<dbReference type="AlphaFoldDB" id="A0A5E4LT64"/>
<proteinExistence type="predicted"/>
<name>A0A5E4LT64_9ARCH</name>
<dbReference type="SUPFAM" id="SSF56281">
    <property type="entry name" value="Metallo-hydrolase/oxidoreductase"/>
    <property type="match status" value="1"/>
</dbReference>
<dbReference type="Gene3D" id="3.40.50.10890">
    <property type="match status" value="1"/>
</dbReference>
<dbReference type="EMBL" id="CABMJJ010000009">
    <property type="protein sequence ID" value="VVC04288.1"/>
    <property type="molecule type" value="Genomic_DNA"/>
</dbReference>
<dbReference type="EC" id="3.1.-.-" evidence="4"/>
<dbReference type="SMART" id="SM01027">
    <property type="entry name" value="Beta-Casp"/>
    <property type="match status" value="1"/>
</dbReference>
<dbReference type="Pfam" id="PF12706">
    <property type="entry name" value="Lactamase_B_2"/>
    <property type="match status" value="1"/>
</dbReference>
<keyword evidence="1 4" id="KW-0378">Hydrolase</keyword>
<protein>
    <submittedName>
        <fullName evidence="4">Ribonuclease J</fullName>
        <ecNumber evidence="4">3.1.-.-</ecNumber>
    </submittedName>
</protein>
<dbReference type="InterPro" id="IPR022712">
    <property type="entry name" value="Beta_Casp"/>
</dbReference>
<evidence type="ECO:0000256" key="1">
    <source>
        <dbReference type="ARBA" id="ARBA00022801"/>
    </source>
</evidence>
<sequence>MEFFVDCLGASREVGRSAFMLRTDKNILLDYGIKIFDESNLPKFPLETSLKPDMMLLSHAHLDHSGCIPALYRDNKITWYSTPPTKDICEILWLDSMKIMGDGLPYRLGHFNKALKHWDPLLYKKPIQTGQTRIELFDAGHISGASMIDIEYKGKTFFYTGDFKCDETMMHKGAKFIDGVDTLMIESTYAQKDHPPRKEVEQRLMEEIYDTLESGGNVLLPSFALGRTQELIALIRSYDENVPVYVDGMGKEISRIYMQYPSYIKDPEKFKRAIRSVNLVAGIPDKKAATRQPSVIITSSGMMNGGPVLNYLFNLNSNSKIILTGYCVEGTNGNTLLNQGFITQDGEQLQVDLPIEYLDLSAHAGRTDLIKFIKKAGPEKVLLVHGDHPEEFAKELKEQHGFDALAPLPGERVILDEEK</sequence>
<feature type="domain" description="Metallo-beta-lactamase" evidence="2">
    <location>
        <begin position="15"/>
        <end position="212"/>
    </location>
</feature>
<dbReference type="Pfam" id="PF07521">
    <property type="entry name" value="RMMBL"/>
    <property type="match status" value="1"/>
</dbReference>
<reference evidence="4 5" key="1">
    <citation type="submission" date="2019-08" db="EMBL/GenBank/DDBJ databases">
        <authorList>
            <person name="Vazquez-Campos X."/>
        </authorList>
    </citation>
    <scope>NUCLEOTIDE SEQUENCE [LARGE SCALE GENOMIC DNA]</scope>
    <source>
        <strain evidence="4">LFW-283_2</strain>
    </source>
</reference>
<dbReference type="InterPro" id="IPR050698">
    <property type="entry name" value="MBL"/>
</dbReference>
<dbReference type="InterPro" id="IPR001279">
    <property type="entry name" value="Metallo-B-lactamas"/>
</dbReference>
<dbReference type="GO" id="GO:0004521">
    <property type="term" value="F:RNA endonuclease activity"/>
    <property type="evidence" value="ECO:0007669"/>
    <property type="project" value="TreeGrafter"/>
</dbReference>
<dbReference type="Pfam" id="PF10996">
    <property type="entry name" value="Beta-Casp"/>
    <property type="match status" value="1"/>
</dbReference>
<dbReference type="InterPro" id="IPR036866">
    <property type="entry name" value="RibonucZ/Hydroxyglut_hydro"/>
</dbReference>
<dbReference type="InterPro" id="IPR011108">
    <property type="entry name" value="RMMBL"/>
</dbReference>
<evidence type="ECO:0000313" key="5">
    <source>
        <dbReference type="Proteomes" id="UP000789941"/>
    </source>
</evidence>
<evidence type="ECO:0000259" key="2">
    <source>
        <dbReference type="SMART" id="SM00849"/>
    </source>
</evidence>
<dbReference type="PANTHER" id="PTHR11203:SF52">
    <property type="entry name" value="MRNA 3-END PROCESSING FACTOR"/>
    <property type="match status" value="1"/>
</dbReference>
<dbReference type="SMART" id="SM00849">
    <property type="entry name" value="Lactamase_B"/>
    <property type="match status" value="1"/>
</dbReference>
<dbReference type="CDD" id="cd16295">
    <property type="entry name" value="TTHA0252-CPSF-like_MBL-fold"/>
    <property type="match status" value="1"/>
</dbReference>
<dbReference type="Gene3D" id="3.60.15.10">
    <property type="entry name" value="Ribonuclease Z/Hydroxyacylglutathione hydrolase-like"/>
    <property type="match status" value="1"/>
</dbReference>
<evidence type="ECO:0000313" key="4">
    <source>
        <dbReference type="EMBL" id="VVC04288.1"/>
    </source>
</evidence>
<organism evidence="4 5">
    <name type="scientific">Candidatus Bilamarchaeum dharawalense</name>
    <dbReference type="NCBI Taxonomy" id="2885759"/>
    <lineage>
        <taxon>Archaea</taxon>
        <taxon>Candidatus Micrarchaeota</taxon>
        <taxon>Candidatus Micrarchaeia</taxon>
        <taxon>Candidatus Anstonellales</taxon>
        <taxon>Candidatus Bilamarchaeaceae</taxon>
        <taxon>Candidatus Bilamarchaeum</taxon>
    </lineage>
</organism>
<accession>A0A5E4LT64</accession>
<dbReference type="PANTHER" id="PTHR11203">
    <property type="entry name" value="CLEAVAGE AND POLYADENYLATION SPECIFICITY FACTOR FAMILY MEMBER"/>
    <property type="match status" value="1"/>
</dbReference>
<gene>
    <name evidence="4" type="primary">rnj_1</name>
    <name evidence="4" type="ORF">LFW2832_00856</name>
</gene>
<feature type="domain" description="Beta-Casp" evidence="3">
    <location>
        <begin position="228"/>
        <end position="336"/>
    </location>
</feature>
<dbReference type="GO" id="GO:0016787">
    <property type="term" value="F:hydrolase activity"/>
    <property type="evidence" value="ECO:0007669"/>
    <property type="project" value="UniProtKB-KW"/>
</dbReference>
<comment type="caution">
    <text evidence="4">The sequence shown here is derived from an EMBL/GenBank/DDBJ whole genome shotgun (WGS) entry which is preliminary data.</text>
</comment>
<evidence type="ECO:0000259" key="3">
    <source>
        <dbReference type="SMART" id="SM01027"/>
    </source>
</evidence>
<dbReference type="Proteomes" id="UP000789941">
    <property type="component" value="Unassembled WGS sequence"/>
</dbReference>